<dbReference type="EMBL" id="CP002542">
    <property type="protein sequence ID" value="AEA43314.1"/>
    <property type="molecule type" value="Genomic_DNA"/>
</dbReference>
<proteinExistence type="predicted"/>
<dbReference type="RefSeq" id="WP_013686086.1">
    <property type="nucleotide sequence ID" value="NC_015321.1"/>
</dbReference>
<reference evidence="2" key="2">
    <citation type="submission" date="2011-02" db="EMBL/GenBank/DDBJ databases">
        <title>The complete genome of Fluviicola taffensis DSM 16823.</title>
        <authorList>
            <consortium name="US DOE Joint Genome Institute (JGI-PGF)"/>
            <person name="Lucas S."/>
            <person name="Copeland A."/>
            <person name="Lapidus A."/>
            <person name="Bruce D."/>
            <person name="Goodwin L."/>
            <person name="Pitluck S."/>
            <person name="Kyrpides N."/>
            <person name="Mavromatis K."/>
            <person name="Ivanova N."/>
            <person name="Mikhailova N."/>
            <person name="Pagani I."/>
            <person name="Chertkov O."/>
            <person name="Detter J.C."/>
            <person name="Han C."/>
            <person name="Tapia R."/>
            <person name="Land M."/>
            <person name="Hauser L."/>
            <person name="Markowitz V."/>
            <person name="Cheng J.-F."/>
            <person name="Hugenholtz P."/>
            <person name="Woyke T."/>
            <person name="Wu D."/>
            <person name="Tindall B."/>
            <person name="Pomrenke H.G."/>
            <person name="Brambilla E."/>
            <person name="Klenk H.-P."/>
            <person name="Eisen J.A."/>
        </authorList>
    </citation>
    <scope>NUCLEOTIDE SEQUENCE [LARGE SCALE GENOMIC DNA]</scope>
    <source>
        <strain evidence="2">DSM 16823 / RW262 / RW262</strain>
    </source>
</reference>
<dbReference type="OrthoDB" id="677051at2"/>
<dbReference type="InterPro" id="IPR022551">
    <property type="entry name" value="BrxC"/>
</dbReference>
<evidence type="ECO:0000313" key="1">
    <source>
        <dbReference type="EMBL" id="AEA43314.1"/>
    </source>
</evidence>
<evidence type="ECO:0008006" key="3">
    <source>
        <dbReference type="Google" id="ProtNLM"/>
    </source>
</evidence>
<dbReference type="STRING" id="755732.Fluta_1319"/>
<dbReference type="eggNOG" id="COG3118">
    <property type="taxonomic scope" value="Bacteria"/>
</dbReference>
<dbReference type="Pfam" id="PF11009">
    <property type="entry name" value="BrxC"/>
    <property type="match status" value="1"/>
</dbReference>
<dbReference type="NCBIfam" id="TIGR04019">
    <property type="entry name" value="B_thiol_YtxJ"/>
    <property type="match status" value="1"/>
</dbReference>
<dbReference type="Gene3D" id="3.40.30.10">
    <property type="entry name" value="Glutaredoxin"/>
    <property type="match status" value="1"/>
</dbReference>
<accession>F2ICU0</accession>
<keyword evidence="2" id="KW-1185">Reference proteome</keyword>
<gene>
    <name evidence="1" type="ordered locus">Fluta_1319</name>
</gene>
<sequence>MGLFSSKEKEVFPWVKLTSSDQLHELIESSEAKPVVFFKHSTRCSISSMALNRFENKMNPQNCTCVYLDLLAYRALSAEIEQLMKVEHQSPQAILMNHHQVIYSATHSEIDASEIMNLI</sequence>
<name>F2ICU0_FLUTR</name>
<dbReference type="KEGG" id="fte:Fluta_1319"/>
<reference evidence="1 2" key="1">
    <citation type="journal article" date="2011" name="Stand. Genomic Sci.">
        <title>Complete genome sequence of the gliding freshwater bacterium Fluviicola taffensis type strain (RW262).</title>
        <authorList>
            <person name="Woyke T."/>
            <person name="Chertkov O."/>
            <person name="Lapidus A."/>
            <person name="Nolan M."/>
            <person name="Lucas S."/>
            <person name="Del Rio T.G."/>
            <person name="Tice H."/>
            <person name="Cheng J.F."/>
            <person name="Tapia R."/>
            <person name="Han C."/>
            <person name="Goodwin L."/>
            <person name="Pitluck S."/>
            <person name="Liolios K."/>
            <person name="Pagani I."/>
            <person name="Ivanova N."/>
            <person name="Huntemann M."/>
            <person name="Mavromatis K."/>
            <person name="Mikhailova N."/>
            <person name="Pati A."/>
            <person name="Chen A."/>
            <person name="Palaniappan K."/>
            <person name="Land M."/>
            <person name="Hauser L."/>
            <person name="Brambilla E.M."/>
            <person name="Rohde M."/>
            <person name="Mwirichia R."/>
            <person name="Sikorski J."/>
            <person name="Tindall B.J."/>
            <person name="Goker M."/>
            <person name="Bristow J."/>
            <person name="Eisen J.A."/>
            <person name="Markowitz V."/>
            <person name="Hugenholtz P."/>
            <person name="Klenk H.P."/>
            <person name="Kyrpides N.C."/>
        </authorList>
    </citation>
    <scope>NUCLEOTIDE SEQUENCE [LARGE SCALE GENOMIC DNA]</scope>
    <source>
        <strain evidence="2">DSM 16823 / RW262 / RW262</strain>
    </source>
</reference>
<protein>
    <recommendedName>
        <fullName evidence="3">General stress protein</fullName>
    </recommendedName>
</protein>
<evidence type="ECO:0000313" key="2">
    <source>
        <dbReference type="Proteomes" id="UP000007463"/>
    </source>
</evidence>
<dbReference type="AlphaFoldDB" id="F2ICU0"/>
<organism evidence="1 2">
    <name type="scientific">Fluviicola taffensis (strain DSM 16823 / NCIMB 13979 / RW262)</name>
    <dbReference type="NCBI Taxonomy" id="755732"/>
    <lineage>
        <taxon>Bacteria</taxon>
        <taxon>Pseudomonadati</taxon>
        <taxon>Bacteroidota</taxon>
        <taxon>Flavobacteriia</taxon>
        <taxon>Flavobacteriales</taxon>
        <taxon>Crocinitomicaceae</taxon>
        <taxon>Fluviicola</taxon>
    </lineage>
</organism>
<dbReference type="HOGENOM" id="CLU_153787_1_0_10"/>
<dbReference type="Proteomes" id="UP000007463">
    <property type="component" value="Chromosome"/>
</dbReference>